<dbReference type="EMBL" id="RZGX01000002">
    <property type="protein sequence ID" value="RUR26012.1"/>
    <property type="molecule type" value="Genomic_DNA"/>
</dbReference>
<dbReference type="EMBL" id="QHJG01000001">
    <property type="protein sequence ID" value="PWY57716.1"/>
    <property type="molecule type" value="Genomic_DNA"/>
</dbReference>
<dbReference type="Proteomes" id="UP000247152">
    <property type="component" value="Unassembled WGS sequence"/>
</dbReference>
<accession>A0A317UA05</accession>
<keyword evidence="4" id="KW-1185">Reference proteome</keyword>
<proteinExistence type="predicted"/>
<evidence type="ECO:0000313" key="4">
    <source>
        <dbReference type="Proteomes" id="UP000287374"/>
    </source>
</evidence>
<dbReference type="OrthoDB" id="5631492at2"/>
<dbReference type="AlphaFoldDB" id="A0A317UA05"/>
<organism evidence="1 3">
    <name type="scientific">Legionella qingyii</name>
    <dbReference type="NCBI Taxonomy" id="2184757"/>
    <lineage>
        <taxon>Bacteria</taxon>
        <taxon>Pseudomonadati</taxon>
        <taxon>Pseudomonadota</taxon>
        <taxon>Gammaproteobacteria</taxon>
        <taxon>Legionellales</taxon>
        <taxon>Legionellaceae</taxon>
        <taxon>Legionella</taxon>
    </lineage>
</organism>
<protein>
    <submittedName>
        <fullName evidence="1">Uncharacterized protein</fullName>
    </submittedName>
</protein>
<evidence type="ECO:0000313" key="2">
    <source>
        <dbReference type="EMBL" id="RUR26012.1"/>
    </source>
</evidence>
<evidence type="ECO:0000313" key="3">
    <source>
        <dbReference type="Proteomes" id="UP000247152"/>
    </source>
</evidence>
<gene>
    <name evidence="1" type="ORF">DGG96_00995</name>
    <name evidence="2" type="ORF">ELY20_01400</name>
</gene>
<comment type="caution">
    <text evidence="1">The sequence shown here is derived from an EMBL/GenBank/DDBJ whole genome shotgun (WGS) entry which is preliminary data.</text>
</comment>
<evidence type="ECO:0000313" key="1">
    <source>
        <dbReference type="EMBL" id="PWY57716.1"/>
    </source>
</evidence>
<reference evidence="2 4" key="2">
    <citation type="submission" date="2018-12" db="EMBL/GenBank/DDBJ databases">
        <title>Legionella sp,whole genome shotgun sequence.</title>
        <authorList>
            <person name="Wu H."/>
        </authorList>
    </citation>
    <scope>NUCLEOTIDE SEQUENCE [LARGE SCALE GENOMIC DNA]</scope>
    <source>
        <strain evidence="4">km489</strain>
        <strain evidence="2">Km489</strain>
    </source>
</reference>
<sequence length="414" mass="48109">MYDPSGMNSIATLVIEILNEPIVGQINTIINFKARSPYWGSKYGVADRGTRGYNVLVEANHQRWWCPVYTSDTDYHIGTGNPPTGQAIECGRWRCDTYVWWAFYSQGYDTMPGRVWLPRNLFNYFPYFNDEKIKNEQFTQTTIQSNRTLENVSAQELNSMPYEEFQMIMDAPPAHYVTSPSVVQMQLAANNELNDVKRGIMIDRLVSRSEEPDLIKKLLTIYNETDREEIKSKIIENIMLYNQQHSNDKKYIAHELPMVKDFFETLLDSNSLTQHMADTGVRGFIDTHTADEISNKSEKINEWLKHVTHNSSVMLKYALTFKSKELQKIYMKSLIDELKQTNDSDLDGYLFGPLSIAYKNSGKNLLEPESKQIVMDYLKEVRYKYTQQGIKSNPSDIHRQTTSPYYFELIKSME</sequence>
<name>A0A317UA05_9GAMM</name>
<dbReference type="Proteomes" id="UP000287374">
    <property type="component" value="Unassembled WGS sequence"/>
</dbReference>
<reference evidence="1 3" key="1">
    <citation type="submission" date="2018-05" db="EMBL/GenBank/DDBJ databases">
        <title>Legionella qingyii sp.nov., whole genome shotgun sequence.</title>
        <authorList>
            <person name="Wu H."/>
            <person name="Zhu Q."/>
            <person name="Hu C."/>
        </authorList>
    </citation>
    <scope>NUCLEOTIDE SEQUENCE [LARGE SCALE GENOMIC DNA]</scope>
    <source>
        <strain evidence="1 3">HEB18</strain>
    </source>
</reference>